<comment type="caution">
    <text evidence="6">The sequence shown here is derived from an EMBL/GenBank/DDBJ whole genome shotgun (WGS) entry which is preliminary data.</text>
</comment>
<keyword evidence="2 5" id="KW-0812">Transmembrane</keyword>
<protein>
    <submittedName>
        <fullName evidence="6">Cobalt transport protein</fullName>
    </submittedName>
</protein>
<name>A0A087C7E5_9BIFI</name>
<keyword evidence="7" id="KW-1185">Reference proteome</keyword>
<proteinExistence type="predicted"/>
<dbReference type="RefSeq" id="WP_033512331.1">
    <property type="nucleotide sequence ID" value="NZ_JDUO01000004.1"/>
</dbReference>
<dbReference type="GO" id="GO:0005886">
    <property type="term" value="C:plasma membrane"/>
    <property type="evidence" value="ECO:0007669"/>
    <property type="project" value="UniProtKB-ARBA"/>
</dbReference>
<evidence type="ECO:0000256" key="2">
    <source>
        <dbReference type="ARBA" id="ARBA00022692"/>
    </source>
</evidence>
<feature type="transmembrane region" description="Helical" evidence="5">
    <location>
        <begin position="208"/>
        <end position="227"/>
    </location>
</feature>
<evidence type="ECO:0000256" key="3">
    <source>
        <dbReference type="ARBA" id="ARBA00022989"/>
    </source>
</evidence>
<dbReference type="InterPro" id="IPR003339">
    <property type="entry name" value="ABC/ECF_trnsptr_transmembrane"/>
</dbReference>
<dbReference type="AlphaFoldDB" id="A0A087C7E5"/>
<sequence>MNRGAVVLAVLHPGVAMASAIAAFVFFLICGDPWRLGVFMGLLCLVECGYGMTVPLLRTMMVFVPAGVVMALSTAWITGDMASAGMIVVRFATLWLSATPLVCVPELAFVRMLNQMRAPRTVALIILIALRSMHLLAAQMHMVYTAWRTVPRGGGRGVKLVRIAVPLMNRVMVISTCMAVSVEMRCFSLDSRVPASVYHPVALHRRDVAFLVLLALAMVVAVTLPWVRHG</sequence>
<feature type="transmembrane region" description="Helical" evidence="5">
    <location>
        <begin position="60"/>
        <end position="78"/>
    </location>
</feature>
<feature type="transmembrane region" description="Helical" evidence="5">
    <location>
        <begin position="167"/>
        <end position="187"/>
    </location>
</feature>
<feature type="transmembrane region" description="Helical" evidence="5">
    <location>
        <begin position="34"/>
        <end position="53"/>
    </location>
</feature>
<organism evidence="6 7">
    <name type="scientific">Bifidobacterium mongoliense DSM 21395</name>
    <dbReference type="NCBI Taxonomy" id="1437603"/>
    <lineage>
        <taxon>Bacteria</taxon>
        <taxon>Bacillati</taxon>
        <taxon>Actinomycetota</taxon>
        <taxon>Actinomycetes</taxon>
        <taxon>Bifidobacteriales</taxon>
        <taxon>Bifidobacteriaceae</taxon>
        <taxon>Bifidobacterium</taxon>
    </lineage>
</organism>
<dbReference type="CDD" id="cd16914">
    <property type="entry name" value="EcfT"/>
    <property type="match status" value="1"/>
</dbReference>
<evidence type="ECO:0000256" key="5">
    <source>
        <dbReference type="SAM" id="Phobius"/>
    </source>
</evidence>
<evidence type="ECO:0000313" key="6">
    <source>
        <dbReference type="EMBL" id="KFI79195.1"/>
    </source>
</evidence>
<dbReference type="Proteomes" id="UP000029082">
    <property type="component" value="Unassembled WGS sequence"/>
</dbReference>
<evidence type="ECO:0000256" key="1">
    <source>
        <dbReference type="ARBA" id="ARBA00004141"/>
    </source>
</evidence>
<dbReference type="GeneID" id="93094398"/>
<reference evidence="6 7" key="1">
    <citation type="submission" date="2014-03" db="EMBL/GenBank/DDBJ databases">
        <title>Genomics of Bifidobacteria.</title>
        <authorList>
            <person name="Ventura M."/>
            <person name="Milani C."/>
            <person name="Lugli G.A."/>
        </authorList>
    </citation>
    <scope>NUCLEOTIDE SEQUENCE [LARGE SCALE GENOMIC DNA]</scope>
    <source>
        <strain evidence="6 7">DSM 21395</strain>
    </source>
</reference>
<comment type="subcellular location">
    <subcellularLocation>
        <location evidence="1">Membrane</location>
        <topology evidence="1">Multi-pass membrane protein</topology>
    </subcellularLocation>
</comment>
<keyword evidence="3 5" id="KW-1133">Transmembrane helix</keyword>
<dbReference type="STRING" id="1437603.GCA_000771525_01330"/>
<evidence type="ECO:0000313" key="7">
    <source>
        <dbReference type="Proteomes" id="UP000029082"/>
    </source>
</evidence>
<evidence type="ECO:0000256" key="4">
    <source>
        <dbReference type="ARBA" id="ARBA00023136"/>
    </source>
</evidence>
<dbReference type="EMBL" id="JGZE01000002">
    <property type="protein sequence ID" value="KFI79195.1"/>
    <property type="molecule type" value="Genomic_DNA"/>
</dbReference>
<feature type="transmembrane region" description="Helical" evidence="5">
    <location>
        <begin position="84"/>
        <end position="110"/>
    </location>
</feature>
<dbReference type="eggNOG" id="COG0619">
    <property type="taxonomic scope" value="Bacteria"/>
</dbReference>
<accession>A0A087C7E5</accession>
<feature type="transmembrane region" description="Helical" evidence="5">
    <location>
        <begin position="122"/>
        <end position="147"/>
    </location>
</feature>
<gene>
    <name evidence="6" type="ORF">BMON_0392</name>
</gene>
<keyword evidence="4 5" id="KW-0472">Membrane</keyword>